<dbReference type="GO" id="GO:0004407">
    <property type="term" value="F:histone deacetylase activity"/>
    <property type="evidence" value="ECO:0007669"/>
    <property type="project" value="TreeGrafter"/>
</dbReference>
<dbReference type="PRINTS" id="PR01270">
    <property type="entry name" value="HDASUPER"/>
</dbReference>
<sequence>MKTGIVFSKRFALHQMGEEHIESPLRIIALHELLEKRLTPGFPIIEPRPASREEIELVHLREYVDFLAETAGRDSYFPFDPDTIAGPHTFEAACLAAGAGLTAVDLILEGKLDNAFALVRPPGHHAEDHRPMGFCFFNNIAITAEYLRRRKGIRKILVVDWDLHHGNGTQKAFYATPEILYISLHQSPLFPGTGSAAEVGEKEGLGYNLNLPLRAGKTDEDYLFIFQKVIWPVAESYQPEFVLVSAGFDIMRWDPLGRMELSAEGCGDISQVLTEIAGRWASGHQVVFLEGGYNLKELKEGVEEVCLRLSGAKYRQLPDTPCPPALAEEIRPYLKIFRNYWKGIPEV</sequence>
<dbReference type="InterPro" id="IPR023801">
    <property type="entry name" value="His_deacetylse_dom"/>
</dbReference>
<organism evidence="3 4">
    <name type="scientific">Candidatus Saccharicenans subterraneus</name>
    <dbReference type="NCBI Taxonomy" id="2508984"/>
    <lineage>
        <taxon>Bacteria</taxon>
        <taxon>Candidatus Aminicenantota</taxon>
        <taxon>Candidatus Aminicenantia</taxon>
        <taxon>Candidatus Aminicenantales</taxon>
        <taxon>Candidatus Saccharicenantaceae</taxon>
        <taxon>Candidatus Saccharicenans</taxon>
    </lineage>
</organism>
<dbReference type="InterPro" id="IPR000286">
    <property type="entry name" value="HDACs"/>
</dbReference>
<dbReference type="Pfam" id="PF00850">
    <property type="entry name" value="Hist_deacetyl"/>
    <property type="match status" value="1"/>
</dbReference>
<gene>
    <name evidence="3" type="ORF">OP8BY_0510</name>
</gene>
<dbReference type="InterPro" id="IPR037138">
    <property type="entry name" value="His_deacetylse_dom_sf"/>
</dbReference>
<feature type="domain" description="Histone deacetylase" evidence="2">
    <location>
        <begin position="20"/>
        <end position="306"/>
    </location>
</feature>
<comment type="similarity">
    <text evidence="1">Belongs to the histone deacetylase family.</text>
</comment>
<name>A0A3E2BKF0_9BACT</name>
<proteinExistence type="inferred from homology"/>
<dbReference type="GO" id="GO:0040029">
    <property type="term" value="P:epigenetic regulation of gene expression"/>
    <property type="evidence" value="ECO:0007669"/>
    <property type="project" value="TreeGrafter"/>
</dbReference>
<dbReference type="InterPro" id="IPR023696">
    <property type="entry name" value="Ureohydrolase_dom_sf"/>
</dbReference>
<dbReference type="CDD" id="cd09992">
    <property type="entry name" value="HDAC_classII"/>
    <property type="match status" value="1"/>
</dbReference>
<evidence type="ECO:0000313" key="3">
    <source>
        <dbReference type="EMBL" id="RFT15215.1"/>
    </source>
</evidence>
<evidence type="ECO:0000256" key="1">
    <source>
        <dbReference type="ARBA" id="ARBA00005947"/>
    </source>
</evidence>
<dbReference type="EMBL" id="QUAH01000011">
    <property type="protein sequence ID" value="RFT15215.1"/>
    <property type="molecule type" value="Genomic_DNA"/>
</dbReference>
<dbReference type="AlphaFoldDB" id="A0A3E2BKF0"/>
<dbReference type="PANTHER" id="PTHR10625:SF10">
    <property type="entry name" value="HISTONE DEACETYLASE HDAC1"/>
    <property type="match status" value="1"/>
</dbReference>
<dbReference type="Proteomes" id="UP000257323">
    <property type="component" value="Unassembled WGS sequence"/>
</dbReference>
<comment type="caution">
    <text evidence="3">The sequence shown here is derived from an EMBL/GenBank/DDBJ whole genome shotgun (WGS) entry which is preliminary data.</text>
</comment>
<dbReference type="Gene3D" id="3.40.800.20">
    <property type="entry name" value="Histone deacetylase domain"/>
    <property type="match status" value="1"/>
</dbReference>
<accession>A0A3E2BKF0</accession>
<evidence type="ECO:0000313" key="4">
    <source>
        <dbReference type="Proteomes" id="UP000257323"/>
    </source>
</evidence>
<protein>
    <submittedName>
        <fullName evidence="3">Acetylspermidine deacetylase</fullName>
    </submittedName>
</protein>
<dbReference type="PANTHER" id="PTHR10625">
    <property type="entry name" value="HISTONE DEACETYLASE HDAC1-RELATED"/>
    <property type="match status" value="1"/>
</dbReference>
<reference evidence="3 4" key="1">
    <citation type="submission" date="2018-08" db="EMBL/GenBank/DDBJ databases">
        <title>Genome analysis of the thermophilic bacterium of the candidate phylum Aminicenantes from deep subsurface aquifer revealed its physiology and ecological role.</title>
        <authorList>
            <person name="Kadnikov V.V."/>
            <person name="Mardanov A.V."/>
            <person name="Beletsky A.V."/>
            <person name="Karnachuk O.V."/>
            <person name="Ravin N.V."/>
        </authorList>
    </citation>
    <scope>NUCLEOTIDE SEQUENCE [LARGE SCALE GENOMIC DNA]</scope>
    <source>
        <strain evidence="3">BY38</strain>
    </source>
</reference>
<dbReference type="SUPFAM" id="SSF52768">
    <property type="entry name" value="Arginase/deacetylase"/>
    <property type="match status" value="1"/>
</dbReference>
<evidence type="ECO:0000259" key="2">
    <source>
        <dbReference type="Pfam" id="PF00850"/>
    </source>
</evidence>